<evidence type="ECO:0000313" key="3">
    <source>
        <dbReference type="EMBL" id="MBM3330407.1"/>
    </source>
</evidence>
<keyword evidence="1" id="KW-0812">Transmembrane</keyword>
<proteinExistence type="predicted"/>
<sequence>MTPSAFLDSATGIVVVTLVFAPAILAIIALLAIVLAVVNRRHKERMKMIEQGMMPPPPRKQKGNYYGLLITGAILFAFGLALFAGEMARQGNDYTGGFIFGFIGLAMLACFAIIRVARKNEPADRTDAYQPAPPPVPPQQ</sequence>
<feature type="transmembrane region" description="Helical" evidence="1">
    <location>
        <begin position="97"/>
        <end position="117"/>
    </location>
</feature>
<keyword evidence="1" id="KW-0472">Membrane</keyword>
<feature type="transmembrane region" description="Helical" evidence="1">
    <location>
        <begin position="12"/>
        <end position="38"/>
    </location>
</feature>
<dbReference type="InterPro" id="IPR046216">
    <property type="entry name" value="DUF6249"/>
</dbReference>
<evidence type="ECO:0000256" key="1">
    <source>
        <dbReference type="SAM" id="Phobius"/>
    </source>
</evidence>
<feature type="domain" description="DUF6249" evidence="2">
    <location>
        <begin position="14"/>
        <end position="113"/>
    </location>
</feature>
<name>A0A937XBY8_UNCW3</name>
<keyword evidence="1" id="KW-1133">Transmembrane helix</keyword>
<evidence type="ECO:0000313" key="4">
    <source>
        <dbReference type="Proteomes" id="UP000779900"/>
    </source>
</evidence>
<organism evidence="3 4">
    <name type="scientific">candidate division WOR-3 bacterium</name>
    <dbReference type="NCBI Taxonomy" id="2052148"/>
    <lineage>
        <taxon>Bacteria</taxon>
        <taxon>Bacteria division WOR-3</taxon>
    </lineage>
</organism>
<feature type="transmembrane region" description="Helical" evidence="1">
    <location>
        <begin position="63"/>
        <end position="85"/>
    </location>
</feature>
<dbReference type="EMBL" id="VGIR01000003">
    <property type="protein sequence ID" value="MBM3330407.1"/>
    <property type="molecule type" value="Genomic_DNA"/>
</dbReference>
<reference evidence="3" key="1">
    <citation type="submission" date="2019-03" db="EMBL/GenBank/DDBJ databases">
        <title>Lake Tanganyika Metagenome-Assembled Genomes (MAGs).</title>
        <authorList>
            <person name="Tran P."/>
        </authorList>
    </citation>
    <scope>NUCLEOTIDE SEQUENCE</scope>
    <source>
        <strain evidence="3">K_DeepCast_150m_m2_040</strain>
    </source>
</reference>
<accession>A0A937XBY8</accession>
<protein>
    <recommendedName>
        <fullName evidence="2">DUF6249 domain-containing protein</fullName>
    </recommendedName>
</protein>
<dbReference type="AlphaFoldDB" id="A0A937XBY8"/>
<gene>
    <name evidence="3" type="ORF">FJY68_00990</name>
</gene>
<dbReference type="Proteomes" id="UP000779900">
    <property type="component" value="Unassembled WGS sequence"/>
</dbReference>
<evidence type="ECO:0000259" key="2">
    <source>
        <dbReference type="Pfam" id="PF19762"/>
    </source>
</evidence>
<dbReference type="Pfam" id="PF19762">
    <property type="entry name" value="DUF6249"/>
    <property type="match status" value="1"/>
</dbReference>
<comment type="caution">
    <text evidence="3">The sequence shown here is derived from an EMBL/GenBank/DDBJ whole genome shotgun (WGS) entry which is preliminary data.</text>
</comment>